<evidence type="ECO:0000256" key="6">
    <source>
        <dbReference type="ARBA" id="ARBA00022568"/>
    </source>
</evidence>
<keyword evidence="8" id="KW-0479">Metal-binding</keyword>
<dbReference type="GO" id="GO:0030424">
    <property type="term" value="C:axon"/>
    <property type="evidence" value="ECO:0007669"/>
    <property type="project" value="TreeGrafter"/>
</dbReference>
<evidence type="ECO:0000256" key="9">
    <source>
        <dbReference type="ARBA" id="ARBA00022729"/>
    </source>
</evidence>
<dbReference type="AlphaFoldDB" id="A0A7D9HIX6"/>
<keyword evidence="17" id="KW-0325">Glycoprotein</keyword>
<dbReference type="SMART" id="SM00237">
    <property type="entry name" value="Calx_beta"/>
    <property type="match status" value="2"/>
</dbReference>
<proteinExistence type="inferred from homology"/>
<evidence type="ECO:0000256" key="7">
    <source>
        <dbReference type="ARBA" id="ARBA00022692"/>
    </source>
</evidence>
<dbReference type="InterPro" id="IPR004836">
    <property type="entry name" value="Na_Ca_Ex"/>
</dbReference>
<dbReference type="GO" id="GO:0042383">
    <property type="term" value="C:sarcolemma"/>
    <property type="evidence" value="ECO:0007669"/>
    <property type="project" value="TreeGrafter"/>
</dbReference>
<organism evidence="20 21">
    <name type="scientific">Paramuricea clavata</name>
    <name type="common">Red gorgonian</name>
    <name type="synonym">Violescent sea-whip</name>
    <dbReference type="NCBI Taxonomy" id="317549"/>
    <lineage>
        <taxon>Eukaryota</taxon>
        <taxon>Metazoa</taxon>
        <taxon>Cnidaria</taxon>
        <taxon>Anthozoa</taxon>
        <taxon>Octocorallia</taxon>
        <taxon>Malacalcyonacea</taxon>
        <taxon>Plexauridae</taxon>
        <taxon>Paramuricea</taxon>
    </lineage>
</organism>
<evidence type="ECO:0000256" key="8">
    <source>
        <dbReference type="ARBA" id="ARBA00022723"/>
    </source>
</evidence>
<dbReference type="Pfam" id="PF01699">
    <property type="entry name" value="Na_Ca_ex"/>
    <property type="match status" value="2"/>
</dbReference>
<keyword evidence="4" id="KW-0050">Antiport</keyword>
<comment type="subcellular location">
    <subcellularLocation>
        <location evidence="1">Cell membrane</location>
        <topology evidence="1">Multi-pass membrane protein</topology>
    </subcellularLocation>
</comment>
<evidence type="ECO:0000256" key="16">
    <source>
        <dbReference type="ARBA" id="ARBA00023136"/>
    </source>
</evidence>
<keyword evidence="6" id="KW-0109">Calcium transport</keyword>
<evidence type="ECO:0000256" key="17">
    <source>
        <dbReference type="ARBA" id="ARBA00023180"/>
    </source>
</evidence>
<comment type="caution">
    <text evidence="20">The sequence shown here is derived from an EMBL/GenBank/DDBJ whole genome shotgun (WGS) entry which is preliminary data.</text>
</comment>
<evidence type="ECO:0000256" key="1">
    <source>
        <dbReference type="ARBA" id="ARBA00004651"/>
    </source>
</evidence>
<dbReference type="OrthoDB" id="418484at2759"/>
<evidence type="ECO:0000313" key="21">
    <source>
        <dbReference type="Proteomes" id="UP001152795"/>
    </source>
</evidence>
<comment type="similarity">
    <text evidence="2">Belongs to the Ca(2+):cation antiporter (CaCA) (TC 2.A.19) family. SLC8 subfamily.</text>
</comment>
<dbReference type="GO" id="GO:0007154">
    <property type="term" value="P:cell communication"/>
    <property type="evidence" value="ECO:0007669"/>
    <property type="project" value="InterPro"/>
</dbReference>
<evidence type="ECO:0000313" key="20">
    <source>
        <dbReference type="EMBL" id="CAB3985620.1"/>
    </source>
</evidence>
<evidence type="ECO:0000256" key="11">
    <source>
        <dbReference type="ARBA" id="ARBA00022837"/>
    </source>
</evidence>
<dbReference type="InterPro" id="IPR044880">
    <property type="entry name" value="NCX_ion-bd_dom_sf"/>
</dbReference>
<sequence>MPCAIDYECSKESEGTLLLPILNESEWSKAVRIIFYFVALIWSFTGVAIVADVFMCAIETITSKIKIVKVAKPGADNDYEEVEVRVWNDTVANLTLMALGSSAPEILLSIIEIVGANFEAGKLGPSTIVGSAAFNLLVITGVCVMGIPNGEVRTIKSLKVFGVTAVCSVMSYVWLIVILRLHTENVVDLWEAIFTFLLFPILVIIAYMADKELGCSSGGVRPSQDIGMLELAEGSQILTPSTNDPEIKSFIKELSQNSNFTEEEQAKLVAMRIQAKQPKNYGYYRVGAIRGIGGGKKLTPSMNTHLHEAYDELSEVGFSSEALSHIHSSASEPPKTFVEFASPKYAVLESAKLVKVAIIRTGNTKIPAVVNFETIDGTALADSDYIAKKDTLVFKPDETSKHVTIEIIDDNEWEEDEVFFVKLSCYDASETQVQIGHQSITEVTIINDDEPGVISFQKPSYVVKESIGKASLVLERTKGTDGTVSVTWTTKDQSAINGKDYVGGNGTVTFEHAEQIKTVDIDINDDKEFEKDESFVIELRNPTGGATLGRLQKTIVTIVNDDEYKRVFDRVVGLTHLNLNRMKLGSETWGQQFRNAMSVNGGDVENATSMDYFMHFITFPWKVIFALCPPCTWLGGWLAFGVALGMIGILTAVVGDLATIFGCLVGLKKEVTAITFVAMGTSLPDLFASKTAAVAEKHADACVGNVTGSNSVNVFLGLGTPWVIAAAYWHAKDQVFVVEAGTLTISVIVYAVCATICLTFLMVRRRLPVFGEAELGGPVKSKYFTGIFFISLWFIYIIVSSLVTYEVLDVTI</sequence>
<evidence type="ECO:0000256" key="18">
    <source>
        <dbReference type="ARBA" id="ARBA00023201"/>
    </source>
</evidence>
<keyword evidence="14" id="KW-0915">Sodium</keyword>
<protein>
    <submittedName>
        <fullName evidence="20">Sodium calcium exchanger 1 isoform X1</fullName>
    </submittedName>
</protein>
<evidence type="ECO:0000256" key="4">
    <source>
        <dbReference type="ARBA" id="ARBA00022449"/>
    </source>
</evidence>
<dbReference type="FunFam" id="2.60.40.2030:FF:000017">
    <property type="entry name" value="Adhesion G protein-coupled receptor V1"/>
    <property type="match status" value="1"/>
</dbReference>
<dbReference type="GO" id="GO:0098794">
    <property type="term" value="C:postsynapse"/>
    <property type="evidence" value="ECO:0007669"/>
    <property type="project" value="TreeGrafter"/>
</dbReference>
<reference evidence="20" key="1">
    <citation type="submission" date="2020-04" db="EMBL/GenBank/DDBJ databases">
        <authorList>
            <person name="Alioto T."/>
            <person name="Alioto T."/>
            <person name="Gomez Garrido J."/>
        </authorList>
    </citation>
    <scope>NUCLEOTIDE SEQUENCE</scope>
    <source>
        <strain evidence="20">A484AB</strain>
    </source>
</reference>
<keyword evidence="11" id="KW-0106">Calcium</keyword>
<keyword evidence="13" id="KW-1133">Transmembrane helix</keyword>
<dbReference type="SUPFAM" id="SSF141072">
    <property type="entry name" value="CalX-like"/>
    <property type="match status" value="2"/>
</dbReference>
<dbReference type="GO" id="GO:0046872">
    <property type="term" value="F:metal ion binding"/>
    <property type="evidence" value="ECO:0007669"/>
    <property type="project" value="UniProtKB-KW"/>
</dbReference>
<keyword evidence="21" id="KW-1185">Reference proteome</keyword>
<evidence type="ECO:0000256" key="5">
    <source>
        <dbReference type="ARBA" id="ARBA00022475"/>
    </source>
</evidence>
<accession>A0A7D9HIX6</accession>
<dbReference type="Pfam" id="PF03160">
    <property type="entry name" value="Calx-beta"/>
    <property type="match status" value="1"/>
</dbReference>
<dbReference type="InterPro" id="IPR038081">
    <property type="entry name" value="CalX-like_sf"/>
</dbReference>
<gene>
    <name evidence="20" type="ORF">PACLA_8A018667</name>
</gene>
<evidence type="ECO:0000256" key="12">
    <source>
        <dbReference type="ARBA" id="ARBA00022860"/>
    </source>
</evidence>
<evidence type="ECO:0000256" key="2">
    <source>
        <dbReference type="ARBA" id="ARBA00007489"/>
    </source>
</evidence>
<dbReference type="InterPro" id="IPR051171">
    <property type="entry name" value="CaCA"/>
</dbReference>
<name>A0A7D9HIX6_PARCT</name>
<dbReference type="InterPro" id="IPR004837">
    <property type="entry name" value="NaCa_Exmemb"/>
</dbReference>
<dbReference type="Gene3D" id="1.20.1420.30">
    <property type="entry name" value="NCX, central ion-binding region"/>
    <property type="match status" value="2"/>
</dbReference>
<keyword evidence="16" id="KW-0472">Membrane</keyword>
<keyword evidence="5" id="KW-1003">Cell membrane</keyword>
<dbReference type="GO" id="GO:0098703">
    <property type="term" value="P:calcium ion import across plasma membrane"/>
    <property type="evidence" value="ECO:0007669"/>
    <property type="project" value="TreeGrafter"/>
</dbReference>
<keyword evidence="10" id="KW-0677">Repeat</keyword>
<keyword evidence="18" id="KW-0739">Sodium transport</keyword>
<dbReference type="InterPro" id="IPR003644">
    <property type="entry name" value="Calx_beta"/>
</dbReference>
<dbReference type="EMBL" id="CACRXK020000892">
    <property type="protein sequence ID" value="CAB3985620.1"/>
    <property type="molecule type" value="Genomic_DNA"/>
</dbReference>
<dbReference type="GO" id="GO:0005516">
    <property type="term" value="F:calmodulin binding"/>
    <property type="evidence" value="ECO:0007669"/>
    <property type="project" value="UniProtKB-KW"/>
</dbReference>
<evidence type="ECO:0000256" key="3">
    <source>
        <dbReference type="ARBA" id="ARBA00022448"/>
    </source>
</evidence>
<keyword evidence="3" id="KW-0813">Transport</keyword>
<keyword evidence="9" id="KW-0732">Signal</keyword>
<dbReference type="PANTHER" id="PTHR11878">
    <property type="entry name" value="SODIUM/CALCIUM EXCHANGER"/>
    <property type="match status" value="1"/>
</dbReference>
<evidence type="ECO:0000256" key="15">
    <source>
        <dbReference type="ARBA" id="ARBA00023065"/>
    </source>
</evidence>
<comment type="catalytic activity">
    <reaction evidence="19">
        <text>Ca(2+)(in) + 3 Na(+)(out) = Ca(2+)(out) + 3 Na(+)(in)</text>
        <dbReference type="Rhea" id="RHEA:69955"/>
        <dbReference type="ChEBI" id="CHEBI:29101"/>
        <dbReference type="ChEBI" id="CHEBI:29108"/>
    </reaction>
</comment>
<evidence type="ECO:0000256" key="19">
    <source>
        <dbReference type="ARBA" id="ARBA00033667"/>
    </source>
</evidence>
<dbReference type="GO" id="GO:0005432">
    <property type="term" value="F:calcium:sodium antiporter activity"/>
    <property type="evidence" value="ECO:0007669"/>
    <property type="project" value="InterPro"/>
</dbReference>
<evidence type="ECO:0000256" key="14">
    <source>
        <dbReference type="ARBA" id="ARBA00023053"/>
    </source>
</evidence>
<dbReference type="Proteomes" id="UP001152795">
    <property type="component" value="Unassembled WGS sequence"/>
</dbReference>
<keyword evidence="12" id="KW-0112">Calmodulin-binding</keyword>
<keyword evidence="7" id="KW-0812">Transmembrane</keyword>
<keyword evidence="15" id="KW-0406">Ion transport</keyword>
<dbReference type="Gene3D" id="2.60.40.2030">
    <property type="match status" value="2"/>
</dbReference>
<dbReference type="PANTHER" id="PTHR11878:SF76">
    <property type="entry name" value="CALX-BETA DOMAIN-CONTAINING PROTEIN"/>
    <property type="match status" value="1"/>
</dbReference>
<evidence type="ECO:0000256" key="10">
    <source>
        <dbReference type="ARBA" id="ARBA00022737"/>
    </source>
</evidence>
<dbReference type="PRINTS" id="PR01259">
    <property type="entry name" value="NACAEXCHNGR"/>
</dbReference>
<evidence type="ECO:0000256" key="13">
    <source>
        <dbReference type="ARBA" id="ARBA00022989"/>
    </source>
</evidence>